<dbReference type="GO" id="GO:0005576">
    <property type="term" value="C:extracellular region"/>
    <property type="evidence" value="ECO:0007669"/>
    <property type="project" value="TreeGrafter"/>
</dbReference>
<dbReference type="InterPro" id="IPR003399">
    <property type="entry name" value="Mce/MlaD"/>
</dbReference>
<dbReference type="Pfam" id="PF02470">
    <property type="entry name" value="MlaD"/>
    <property type="match status" value="1"/>
</dbReference>
<dbReference type="RefSeq" id="WP_091770179.1">
    <property type="nucleotide sequence ID" value="NZ_FNBT01000008.1"/>
</dbReference>
<dbReference type="OrthoDB" id="4741753at2"/>
<feature type="compositionally biased region" description="Gly residues" evidence="1">
    <location>
        <begin position="382"/>
        <end position="399"/>
    </location>
</feature>
<dbReference type="Pfam" id="PF11887">
    <property type="entry name" value="Mce4_CUP1"/>
    <property type="match status" value="1"/>
</dbReference>
<dbReference type="InterPro" id="IPR005693">
    <property type="entry name" value="Mce"/>
</dbReference>
<dbReference type="PANTHER" id="PTHR33371:SF16">
    <property type="entry name" value="MCE-FAMILY PROTEIN MCE3F"/>
    <property type="match status" value="1"/>
</dbReference>
<accession>A0A1G7PWL1</accession>
<dbReference type="Proteomes" id="UP000199406">
    <property type="component" value="Unassembled WGS sequence"/>
</dbReference>
<dbReference type="InterPro" id="IPR024516">
    <property type="entry name" value="Mce_C"/>
</dbReference>
<dbReference type="EMBL" id="FNBT01000008">
    <property type="protein sequence ID" value="SDF90717.1"/>
    <property type="molecule type" value="Genomic_DNA"/>
</dbReference>
<reference evidence="5" key="1">
    <citation type="submission" date="2016-10" db="EMBL/GenBank/DDBJ databases">
        <authorList>
            <person name="Varghese N."/>
            <person name="Submissions S."/>
        </authorList>
    </citation>
    <scope>NUCLEOTIDE SEQUENCE [LARGE SCALE GENOMIC DNA]</scope>
    <source>
        <strain evidence="5">DSM 44268</strain>
    </source>
</reference>
<evidence type="ECO:0000256" key="1">
    <source>
        <dbReference type="SAM" id="MobiDB-lite"/>
    </source>
</evidence>
<name>A0A1G7PWL1_9ACTN</name>
<proteinExistence type="predicted"/>
<protein>
    <submittedName>
        <fullName evidence="4">Phospholipid/cholesterol/gamma-HCH transport system substrate-binding protein</fullName>
    </submittedName>
</protein>
<dbReference type="AlphaFoldDB" id="A0A1G7PWL1"/>
<feature type="domain" description="Mammalian cell entry C-terminal" evidence="3">
    <location>
        <begin position="122"/>
        <end position="271"/>
    </location>
</feature>
<evidence type="ECO:0000259" key="2">
    <source>
        <dbReference type="Pfam" id="PF02470"/>
    </source>
</evidence>
<organism evidence="4 5">
    <name type="scientific">Blastococcus aurantiacus</name>
    <dbReference type="NCBI Taxonomy" id="1550231"/>
    <lineage>
        <taxon>Bacteria</taxon>
        <taxon>Bacillati</taxon>
        <taxon>Actinomycetota</taxon>
        <taxon>Actinomycetes</taxon>
        <taxon>Geodermatophilales</taxon>
        <taxon>Geodermatophilaceae</taxon>
        <taxon>Blastococcus</taxon>
    </lineage>
</organism>
<keyword evidence="5" id="KW-1185">Reference proteome</keyword>
<dbReference type="PANTHER" id="PTHR33371">
    <property type="entry name" value="INTERMEMBRANE PHOSPHOLIPID TRANSPORT SYSTEM BINDING PROTEIN MLAD-RELATED"/>
    <property type="match status" value="1"/>
</dbReference>
<sequence length="428" mass="44733">MIARATKIRLVAFVTLSVVAMAYLGFNYVGLDRVLFGGSYEVAADFEQSGGIFVNAEVTYRGVAVGRVTDMQVVEDGVRVVLRIDPDAEAIPADTEAAVATRSAVGEQYVILRPTGEGEPYLEDGSVIPKERTSTPVPVEQMLLNLDELVGSIDQDNLRIVIEELGRAFEGAGDDLGRLIDNGNLLLARATESLPQTLALITDGQTVLDTQRDSRSAIRAWAADLRLVTDTLVDMDPDLREILVNAPDAGESLQTLVEDAGPGLGSLVRNLDVLNGVTIPRLDGVRQMLVTYPDAVTGGFTVVRRDEDGVLRSHFGFVLNAGDPHACTTGYVPSSSTPTQGAVESVDTDAVRCGVVNGVDPAPGDGYDENGSNIRGEQNIGRDGGQAGAPQEGPGGVGGLPAAPGPLAPLTDLLGGLVSASPFSSVAG</sequence>
<evidence type="ECO:0000313" key="4">
    <source>
        <dbReference type="EMBL" id="SDF90717.1"/>
    </source>
</evidence>
<evidence type="ECO:0000313" key="5">
    <source>
        <dbReference type="Proteomes" id="UP000199406"/>
    </source>
</evidence>
<dbReference type="STRING" id="1550231.SAMN05660662_3776"/>
<evidence type="ECO:0000259" key="3">
    <source>
        <dbReference type="Pfam" id="PF11887"/>
    </source>
</evidence>
<dbReference type="NCBIfam" id="TIGR00996">
    <property type="entry name" value="Mtu_fam_mce"/>
    <property type="match status" value="1"/>
</dbReference>
<feature type="domain" description="Mce/MlaD" evidence="2">
    <location>
        <begin position="39"/>
        <end position="114"/>
    </location>
</feature>
<feature type="region of interest" description="Disordered" evidence="1">
    <location>
        <begin position="359"/>
        <end position="406"/>
    </location>
</feature>
<dbReference type="InterPro" id="IPR052336">
    <property type="entry name" value="MlaD_Phospholipid_Transporter"/>
</dbReference>
<gene>
    <name evidence="4" type="ORF">SAMN05660662_3776</name>
</gene>